<proteinExistence type="predicted"/>
<dbReference type="Proteomes" id="UP000001593">
    <property type="component" value="Unassembled WGS sequence"/>
</dbReference>
<evidence type="ECO:0000313" key="3">
    <source>
        <dbReference type="Proteomes" id="UP000001593"/>
    </source>
</evidence>
<dbReference type="SUPFAM" id="SSF53098">
    <property type="entry name" value="Ribonuclease H-like"/>
    <property type="match status" value="1"/>
</dbReference>
<dbReference type="InterPro" id="IPR012337">
    <property type="entry name" value="RNaseH-like_sf"/>
</dbReference>
<gene>
    <name evidence="2" type="ORF">NEMVEDRAFT_v1g217332</name>
</gene>
<dbReference type="InParanoid" id="A7STN6"/>
<organism evidence="2 3">
    <name type="scientific">Nematostella vectensis</name>
    <name type="common">Starlet sea anemone</name>
    <dbReference type="NCBI Taxonomy" id="45351"/>
    <lineage>
        <taxon>Eukaryota</taxon>
        <taxon>Metazoa</taxon>
        <taxon>Cnidaria</taxon>
        <taxon>Anthozoa</taxon>
        <taxon>Hexacorallia</taxon>
        <taxon>Actiniaria</taxon>
        <taxon>Edwardsiidae</taxon>
        <taxon>Nematostella</taxon>
    </lineage>
</organism>
<evidence type="ECO:0000313" key="2">
    <source>
        <dbReference type="EMBL" id="EDO32936.1"/>
    </source>
</evidence>
<dbReference type="HOGENOM" id="CLU_331841_0_0_1"/>
<reference evidence="2 3" key="1">
    <citation type="journal article" date="2007" name="Science">
        <title>Sea anemone genome reveals ancestral eumetazoan gene repertoire and genomic organization.</title>
        <authorList>
            <person name="Putnam N.H."/>
            <person name="Srivastava M."/>
            <person name="Hellsten U."/>
            <person name="Dirks B."/>
            <person name="Chapman J."/>
            <person name="Salamov A."/>
            <person name="Terry A."/>
            <person name="Shapiro H."/>
            <person name="Lindquist E."/>
            <person name="Kapitonov V.V."/>
            <person name="Jurka J."/>
            <person name="Genikhovich G."/>
            <person name="Grigoriev I.V."/>
            <person name="Lucas S.M."/>
            <person name="Steele R.E."/>
            <person name="Finnerty J.R."/>
            <person name="Technau U."/>
            <person name="Martindale M.Q."/>
            <person name="Rokhsar D.S."/>
        </authorList>
    </citation>
    <scope>NUCLEOTIDE SEQUENCE [LARGE SCALE GENOMIC DNA]</scope>
    <source>
        <strain evidence="3">CH2 X CH6</strain>
    </source>
</reference>
<dbReference type="PANTHER" id="PTHR37162">
    <property type="entry name" value="HAT FAMILY DIMERISATION DOMAINCONTAINING PROTEIN-RELATED"/>
    <property type="match status" value="1"/>
</dbReference>
<name>A7STN6_NEMVE</name>
<dbReference type="PhylomeDB" id="A7STN6"/>
<evidence type="ECO:0008006" key="4">
    <source>
        <dbReference type="Google" id="ProtNLM"/>
    </source>
</evidence>
<sequence length="863" mass="100185">MKFTEFVKRYPYYSRFRFSADEHGDVQFNFNGDEYDPFDKNGNLVKTLYRFPGNSWKPENIQDFLVADDAQAYKETIQQLFGFPKQYRLDARAEYRISPWDENPTKNDYVSFDVFITPKLKTHFVFRDIFTDSELVFRTAKEASRWLDAPNLGYWSQALNFAMFCATAGCGVTRDMIDDSQVGSFYRFHIIFTIRRLLNELQCPLPKDKLFSWNKNFYSEAAYQKLRTEFRTGSDFRFLGPINHGLGNVYNYDYHGLSSSNDSYKPYGTIDQLHDEWDAAKSDDEHMNHFEIEYLKDPRTEFQIKEGSSRSSVSSECDRDVDFEVIDSDIAEIEDNDYADPSKSPPKKKRLHSQTVFNREWSRLFPCIQSVKGQPHKAHCTVCDASFSVCHQGKRDVDRHLAGTEHKRASKTTSEHKSVKSFFVADKQKDAVTNAEHNALYRHFERKNASVYTFGCPCHIVHNTASYGAKAYAEAAGFDLGDFLVDIYYYFDNSTKRQASLKDFCDFCDQDYRKILKYGATRWLSRELCVSRVLKQYPSLQSYFASQPELRSDKRLCRLREYFADPKTEIHLMFFQSILPVFSELNKQLQGEEPQIHCLRQGLSDFLQKLLGRCMLATSYKDKDLDDRASMNFENEDLFLSPKDVMIGFTTRTTMQKHNLLPEEEKKLAQDCRKFMTASLQYACKNFPLKDPLLKHAEFLNFHERANQTFDSVQFFISKFPTLEAAMEGKMDALYDEFCAYQALGNDSQLSDLSRIDHIWMYLGKMEGKNGLRFGLLAQVAQYVLVLPHSNAAEERIFSTVEKNKTKYRGSLSNTTTLPSILTCKTNYFNHTHCYMFKPTKSVLQKAKKAATTYNADHSSTSK</sequence>
<protein>
    <recommendedName>
        <fullName evidence="4">HAT C-terminal dimerisation domain-containing protein</fullName>
    </recommendedName>
</protein>
<evidence type="ECO:0000256" key="1">
    <source>
        <dbReference type="SAM" id="MobiDB-lite"/>
    </source>
</evidence>
<accession>A7STN6</accession>
<dbReference type="eggNOG" id="ENOG502RX81">
    <property type="taxonomic scope" value="Eukaryota"/>
</dbReference>
<dbReference type="EMBL" id="DS469799">
    <property type="protein sequence ID" value="EDO32936.1"/>
    <property type="molecule type" value="Genomic_DNA"/>
</dbReference>
<keyword evidence="3" id="KW-1185">Reference proteome</keyword>
<feature type="region of interest" description="Disordered" evidence="1">
    <location>
        <begin position="334"/>
        <end position="353"/>
    </location>
</feature>
<dbReference type="PANTHER" id="PTHR37162:SF1">
    <property type="entry name" value="BED-TYPE DOMAIN-CONTAINING PROTEIN"/>
    <property type="match status" value="1"/>
</dbReference>
<dbReference type="AlphaFoldDB" id="A7STN6"/>